<dbReference type="Proteomes" id="UP000590412">
    <property type="component" value="Unassembled WGS sequence"/>
</dbReference>
<evidence type="ECO:0000256" key="1">
    <source>
        <dbReference type="SAM" id="Phobius"/>
    </source>
</evidence>
<comment type="caution">
    <text evidence="2">The sequence shown here is derived from an EMBL/GenBank/DDBJ whole genome shotgun (WGS) entry which is preliminary data.</text>
</comment>
<protein>
    <submittedName>
        <fullName evidence="2">Putative integral membrane protein</fullName>
    </submittedName>
</protein>
<gene>
    <name evidence="2" type="ORF">FOB60_005669</name>
</gene>
<dbReference type="EMBL" id="JABWAB010000013">
    <property type="protein sequence ID" value="KAF6042915.1"/>
    <property type="molecule type" value="Genomic_DNA"/>
</dbReference>
<feature type="transmembrane region" description="Helical" evidence="1">
    <location>
        <begin position="110"/>
        <end position="130"/>
    </location>
</feature>
<organism evidence="2 3">
    <name type="scientific">Candida parapsilosis</name>
    <name type="common">Yeast</name>
    <dbReference type="NCBI Taxonomy" id="5480"/>
    <lineage>
        <taxon>Eukaryota</taxon>
        <taxon>Fungi</taxon>
        <taxon>Dikarya</taxon>
        <taxon>Ascomycota</taxon>
        <taxon>Saccharomycotina</taxon>
        <taxon>Pichiomycetes</taxon>
        <taxon>Debaryomycetaceae</taxon>
        <taxon>Candida/Lodderomyces clade</taxon>
        <taxon>Candida</taxon>
    </lineage>
</organism>
<feature type="transmembrane region" description="Helical" evidence="1">
    <location>
        <begin position="196"/>
        <end position="213"/>
    </location>
</feature>
<keyword evidence="1" id="KW-0812">Transmembrane</keyword>
<dbReference type="AlphaFoldDB" id="A0A8X7T972"/>
<proteinExistence type="predicted"/>
<accession>A0A8X7T972</accession>
<keyword evidence="1" id="KW-0472">Membrane</keyword>
<evidence type="ECO:0000313" key="2">
    <source>
        <dbReference type="EMBL" id="KAF6042915.1"/>
    </source>
</evidence>
<feature type="transmembrane region" description="Helical" evidence="1">
    <location>
        <begin position="165"/>
        <end position="184"/>
    </location>
</feature>
<keyword evidence="1" id="KW-1133">Transmembrane helix</keyword>
<evidence type="ECO:0000313" key="3">
    <source>
        <dbReference type="Proteomes" id="UP000590412"/>
    </source>
</evidence>
<sequence>MLIEMSFVMEEKYLVWAVFVVAVTAGTILAILKLRKLSTIQDESKQQKLYWLINQIYWVSVITGYKLTQYITDTNPSSEGGWKRIMEWVAVMCGILLAPKIVQSEFSMKVFAYCLCGCAVLTTLLIGFLVEDGGNTRRLLYMNCGLAIGGLLCETKLTKKRKEKYVIFWICYGIVSAVMLIVALLLDPKDEPRGNVLTYFAFAGLGTIMGTLIRS</sequence>
<reference evidence="2" key="1">
    <citation type="submission" date="2020-03" db="EMBL/GenBank/DDBJ databases">
        <title>FDA dAtabase for Regulatory Grade micrObial Sequences (FDA-ARGOS): Supporting development and validation of Infectious Disease Dx tests.</title>
        <authorList>
            <person name="Campos J."/>
            <person name="Goldberg B."/>
            <person name="Tallon L."/>
            <person name="Sadzewicz L."/>
            <person name="Vavikolanu K."/>
            <person name="Mehta A."/>
            <person name="Aluvathingal J."/>
            <person name="Nadendla S."/>
            <person name="Nandy P."/>
            <person name="Geyer C."/>
            <person name="Yan Y."/>
            <person name="Sichtig H."/>
        </authorList>
    </citation>
    <scope>NUCLEOTIDE SEQUENCE [LARGE SCALE GENOMIC DNA]</scope>
    <source>
        <strain evidence="2">FDAARGOS_652</strain>
    </source>
</reference>
<feature type="transmembrane region" description="Helical" evidence="1">
    <location>
        <begin position="13"/>
        <end position="32"/>
    </location>
</feature>
<name>A0A8X7T972_CANPA</name>